<evidence type="ECO:0000313" key="2">
    <source>
        <dbReference type="EMBL" id="RLN19521.1"/>
    </source>
</evidence>
<sequence>MWTLAEEGSSSAVSSSLARWTRQVVIRRQAIPREAVEDPSYSVRFMGFGERSGAVILQI</sequence>
<keyword evidence="3" id="KW-1185">Reference proteome</keyword>
<dbReference type="AlphaFoldDB" id="A0A3L6SES9"/>
<proteinExistence type="predicted"/>
<organism evidence="2 3">
    <name type="scientific">Panicum miliaceum</name>
    <name type="common">Proso millet</name>
    <name type="synonym">Broomcorn millet</name>
    <dbReference type="NCBI Taxonomy" id="4540"/>
    <lineage>
        <taxon>Eukaryota</taxon>
        <taxon>Viridiplantae</taxon>
        <taxon>Streptophyta</taxon>
        <taxon>Embryophyta</taxon>
        <taxon>Tracheophyta</taxon>
        <taxon>Spermatophyta</taxon>
        <taxon>Magnoliopsida</taxon>
        <taxon>Liliopsida</taxon>
        <taxon>Poales</taxon>
        <taxon>Poaceae</taxon>
        <taxon>PACMAD clade</taxon>
        <taxon>Panicoideae</taxon>
        <taxon>Panicodae</taxon>
        <taxon>Paniceae</taxon>
        <taxon>Panicinae</taxon>
        <taxon>Panicum</taxon>
        <taxon>Panicum sect. Panicum</taxon>
    </lineage>
</organism>
<reference evidence="3" key="1">
    <citation type="journal article" date="2019" name="Nat. Commun.">
        <title>The genome of broomcorn millet.</title>
        <authorList>
            <person name="Zou C."/>
            <person name="Miki D."/>
            <person name="Li D."/>
            <person name="Tang Q."/>
            <person name="Xiao L."/>
            <person name="Rajput S."/>
            <person name="Deng P."/>
            <person name="Jia W."/>
            <person name="Huang R."/>
            <person name="Zhang M."/>
            <person name="Sun Y."/>
            <person name="Hu J."/>
            <person name="Fu X."/>
            <person name="Schnable P.S."/>
            <person name="Li F."/>
            <person name="Zhang H."/>
            <person name="Feng B."/>
            <person name="Zhu X."/>
            <person name="Liu R."/>
            <person name="Schnable J.C."/>
            <person name="Zhu J.-K."/>
            <person name="Zhang H."/>
        </authorList>
    </citation>
    <scope>NUCLEOTIDE SEQUENCE [LARGE SCALE GENOMIC DNA]</scope>
</reference>
<evidence type="ECO:0000313" key="3">
    <source>
        <dbReference type="Proteomes" id="UP000275267"/>
    </source>
</evidence>
<dbReference type="InterPro" id="IPR056016">
    <property type="entry name" value="DUF7595"/>
</dbReference>
<evidence type="ECO:0000259" key="1">
    <source>
        <dbReference type="Pfam" id="PF24523"/>
    </source>
</evidence>
<comment type="caution">
    <text evidence="2">The sequence shown here is derived from an EMBL/GenBank/DDBJ whole genome shotgun (WGS) entry which is preliminary data.</text>
</comment>
<dbReference type="EMBL" id="PQIB02000005">
    <property type="protein sequence ID" value="RLN19521.1"/>
    <property type="molecule type" value="Genomic_DNA"/>
</dbReference>
<dbReference type="Proteomes" id="UP000275267">
    <property type="component" value="Unassembled WGS sequence"/>
</dbReference>
<dbReference type="Pfam" id="PF24523">
    <property type="entry name" value="DUF7595"/>
    <property type="match status" value="1"/>
</dbReference>
<name>A0A3L6SES9_PANMI</name>
<feature type="domain" description="DUF7595" evidence="1">
    <location>
        <begin position="1"/>
        <end position="59"/>
    </location>
</feature>
<accession>A0A3L6SES9</accession>
<gene>
    <name evidence="2" type="ORF">C2845_PM02G46300</name>
</gene>
<protein>
    <recommendedName>
        <fullName evidence="1">DUF7595 domain-containing protein</fullName>
    </recommendedName>
</protein>